<comment type="caution">
    <text evidence="1">The sequence shown here is derived from an EMBL/GenBank/DDBJ whole genome shotgun (WGS) entry which is preliminary data.</text>
</comment>
<dbReference type="EMBL" id="JABUFE010000006">
    <property type="protein sequence ID" value="NSX55403.1"/>
    <property type="molecule type" value="Genomic_DNA"/>
</dbReference>
<keyword evidence="2" id="KW-1185">Reference proteome</keyword>
<evidence type="ECO:0000313" key="2">
    <source>
        <dbReference type="Proteomes" id="UP000777935"/>
    </source>
</evidence>
<organism evidence="1 2">
    <name type="scientific">Parasulfitobacter algicola</name>
    <dbReference type="NCBI Taxonomy" id="2614809"/>
    <lineage>
        <taxon>Bacteria</taxon>
        <taxon>Pseudomonadati</taxon>
        <taxon>Pseudomonadota</taxon>
        <taxon>Alphaproteobacteria</taxon>
        <taxon>Rhodobacterales</taxon>
        <taxon>Roseobacteraceae</taxon>
        <taxon>Parasulfitobacter</taxon>
    </lineage>
</organism>
<evidence type="ECO:0008006" key="3">
    <source>
        <dbReference type="Google" id="ProtNLM"/>
    </source>
</evidence>
<dbReference type="RefSeq" id="WP_174138399.1">
    <property type="nucleotide sequence ID" value="NZ_JABUFE010000006.1"/>
</dbReference>
<reference evidence="1 2" key="1">
    <citation type="submission" date="2020-06" db="EMBL/GenBank/DDBJ databases">
        <title>Sulfitobacter algicola sp. nov., isolated from green algae.</title>
        <authorList>
            <person name="Wang C."/>
        </authorList>
    </citation>
    <scope>NUCLEOTIDE SEQUENCE [LARGE SCALE GENOMIC DNA]</scope>
    <source>
        <strain evidence="1 2">1151</strain>
    </source>
</reference>
<accession>A0ABX2IYR0</accession>
<dbReference type="Proteomes" id="UP000777935">
    <property type="component" value="Unassembled WGS sequence"/>
</dbReference>
<name>A0ABX2IYR0_9RHOB</name>
<proteinExistence type="predicted"/>
<gene>
    <name evidence="1" type="ORF">HRQ87_11370</name>
</gene>
<evidence type="ECO:0000313" key="1">
    <source>
        <dbReference type="EMBL" id="NSX55403.1"/>
    </source>
</evidence>
<sequence>MDQRAVGLTDTQSISYAISSLTVAHSERKAKMIITKTTTSAIAVVALTLSGCTTPEKPLTSMSCTELAMEIGKMTQARDEAAIDSAVGAIDVIIADTRAEEIEGGVEALIGDISGAAAQSELNRLNRVFAQKGCA</sequence>
<protein>
    <recommendedName>
        <fullName evidence="3">Lipoprotein</fullName>
    </recommendedName>
</protein>